<evidence type="ECO:0000256" key="6">
    <source>
        <dbReference type="ARBA" id="ARBA00022741"/>
    </source>
</evidence>
<evidence type="ECO:0000256" key="3">
    <source>
        <dbReference type="ARBA" id="ARBA00011738"/>
    </source>
</evidence>
<evidence type="ECO:0000256" key="11">
    <source>
        <dbReference type="ARBA" id="ARBA00038036"/>
    </source>
</evidence>
<dbReference type="HAMAP" id="MF_01274">
    <property type="entry name" value="Pantothen_kinase_3"/>
    <property type="match status" value="1"/>
</dbReference>
<reference evidence="13" key="1">
    <citation type="submission" date="2019-08" db="EMBL/GenBank/DDBJ databases">
        <authorList>
            <person name="Kucharzyk K."/>
            <person name="Murdoch R.W."/>
            <person name="Higgins S."/>
            <person name="Loffler F."/>
        </authorList>
    </citation>
    <scope>NUCLEOTIDE SEQUENCE</scope>
</reference>
<accession>A0A644Y0F0</accession>
<keyword evidence="6" id="KW-0547">Nucleotide-binding</keyword>
<evidence type="ECO:0000256" key="9">
    <source>
        <dbReference type="ARBA" id="ARBA00022958"/>
    </source>
</evidence>
<evidence type="ECO:0000256" key="5">
    <source>
        <dbReference type="ARBA" id="ARBA00022679"/>
    </source>
</evidence>
<protein>
    <recommendedName>
        <fullName evidence="12">Type III pantothenate kinase</fullName>
    </recommendedName>
</protein>
<dbReference type="PANTHER" id="PTHR34265">
    <property type="entry name" value="TYPE III PANTOTHENATE KINASE"/>
    <property type="match status" value="1"/>
</dbReference>
<evidence type="ECO:0000256" key="4">
    <source>
        <dbReference type="ARBA" id="ARBA00022490"/>
    </source>
</evidence>
<sequence>MNLCIDQGNSRTKIAVFDSNNLVYEATFDQTECEHKINGILQDFQVDKAILSSVVKENSALEQLLRQTCEHFISLSHSTPLPIKNTYQTPGTLGKDRLAAVVGAAALQPGTDILVVDAGTAVTYDFIDASGVYHGGNIAPGVEMRLKALHTFTQKLPLVKIDTSVDFLGKDTQSAIQAGVLYGIVLEIDGYAERLMLKYPKLSVFLTGGSAVLFDNKLKSRIFADKNLVLTGLNRILQYNVK</sequence>
<name>A0A644Y0F0_9ZZZZ</name>
<evidence type="ECO:0000256" key="10">
    <source>
        <dbReference type="ARBA" id="ARBA00022993"/>
    </source>
</evidence>
<organism evidence="13">
    <name type="scientific">bioreactor metagenome</name>
    <dbReference type="NCBI Taxonomy" id="1076179"/>
    <lineage>
        <taxon>unclassified sequences</taxon>
        <taxon>metagenomes</taxon>
        <taxon>ecological metagenomes</taxon>
    </lineage>
</organism>
<comment type="subunit">
    <text evidence="3">Homodimer.</text>
</comment>
<proteinExistence type="inferred from homology"/>
<comment type="cofactor">
    <cofactor evidence="1">
        <name>K(+)</name>
        <dbReference type="ChEBI" id="CHEBI:29103"/>
    </cofactor>
</comment>
<dbReference type="AlphaFoldDB" id="A0A644Y0F0"/>
<dbReference type="GO" id="GO:0004594">
    <property type="term" value="F:pantothenate kinase activity"/>
    <property type="evidence" value="ECO:0007669"/>
    <property type="project" value="InterPro"/>
</dbReference>
<comment type="subcellular location">
    <subcellularLocation>
        <location evidence="2">Cytoplasm</location>
    </subcellularLocation>
</comment>
<keyword evidence="5 13" id="KW-0808">Transferase</keyword>
<dbReference type="GO" id="GO:0015937">
    <property type="term" value="P:coenzyme A biosynthetic process"/>
    <property type="evidence" value="ECO:0007669"/>
    <property type="project" value="UniProtKB-KW"/>
</dbReference>
<dbReference type="GO" id="GO:0005524">
    <property type="term" value="F:ATP binding"/>
    <property type="evidence" value="ECO:0007669"/>
    <property type="project" value="UniProtKB-KW"/>
</dbReference>
<keyword evidence="9" id="KW-0630">Potassium</keyword>
<dbReference type="EMBL" id="VSSQ01003292">
    <property type="protein sequence ID" value="MPM20013.1"/>
    <property type="molecule type" value="Genomic_DNA"/>
</dbReference>
<evidence type="ECO:0000256" key="2">
    <source>
        <dbReference type="ARBA" id="ARBA00004496"/>
    </source>
</evidence>
<dbReference type="Gene3D" id="3.30.420.40">
    <property type="match status" value="2"/>
</dbReference>
<keyword evidence="7 13" id="KW-0418">Kinase</keyword>
<dbReference type="InterPro" id="IPR043129">
    <property type="entry name" value="ATPase_NBD"/>
</dbReference>
<evidence type="ECO:0000256" key="12">
    <source>
        <dbReference type="ARBA" id="ARBA00040883"/>
    </source>
</evidence>
<evidence type="ECO:0000313" key="13">
    <source>
        <dbReference type="EMBL" id="MPM20013.1"/>
    </source>
</evidence>
<keyword evidence="10" id="KW-0173">Coenzyme A biosynthesis</keyword>
<keyword evidence="8" id="KW-0067">ATP-binding</keyword>
<gene>
    <name evidence="13" type="primary">coaX_17</name>
    <name evidence="13" type="ORF">SDC9_66440</name>
</gene>
<dbReference type="SUPFAM" id="SSF53067">
    <property type="entry name" value="Actin-like ATPase domain"/>
    <property type="match status" value="2"/>
</dbReference>
<comment type="caution">
    <text evidence="13">The sequence shown here is derived from an EMBL/GenBank/DDBJ whole genome shotgun (WGS) entry which is preliminary data.</text>
</comment>
<keyword evidence="4" id="KW-0963">Cytoplasm</keyword>
<evidence type="ECO:0000256" key="8">
    <source>
        <dbReference type="ARBA" id="ARBA00022840"/>
    </source>
</evidence>
<dbReference type="PANTHER" id="PTHR34265:SF1">
    <property type="entry name" value="TYPE III PANTOTHENATE KINASE"/>
    <property type="match status" value="1"/>
</dbReference>
<dbReference type="InterPro" id="IPR004619">
    <property type="entry name" value="Type_III_PanK"/>
</dbReference>
<dbReference type="Pfam" id="PF03309">
    <property type="entry name" value="Pan_kinase"/>
    <property type="match status" value="1"/>
</dbReference>
<evidence type="ECO:0000256" key="7">
    <source>
        <dbReference type="ARBA" id="ARBA00022777"/>
    </source>
</evidence>
<dbReference type="NCBIfam" id="TIGR00671">
    <property type="entry name" value="baf"/>
    <property type="match status" value="1"/>
</dbReference>
<comment type="similarity">
    <text evidence="11">Belongs to the type III pantothenate kinase family.</text>
</comment>
<evidence type="ECO:0000256" key="1">
    <source>
        <dbReference type="ARBA" id="ARBA00001958"/>
    </source>
</evidence>
<dbReference type="CDD" id="cd24015">
    <property type="entry name" value="ASKHA_NBD_PanK-III"/>
    <property type="match status" value="1"/>
</dbReference>
<dbReference type="GO" id="GO:0005737">
    <property type="term" value="C:cytoplasm"/>
    <property type="evidence" value="ECO:0007669"/>
    <property type="project" value="UniProtKB-SubCell"/>
</dbReference>